<name>I8T8V3_9GAMM</name>
<evidence type="ECO:0000313" key="2">
    <source>
        <dbReference type="EMBL" id="EIT70193.1"/>
    </source>
</evidence>
<evidence type="ECO:0000313" key="1">
    <source>
        <dbReference type="EMBL" id="EIT70006.1"/>
    </source>
</evidence>
<reference evidence="2" key="2">
    <citation type="submission" date="2012-05" db="EMBL/GenBank/DDBJ databases">
        <authorList>
            <person name="Park J.-H."/>
            <person name="Zylstra G.J."/>
            <person name="Chae J.-C."/>
        </authorList>
    </citation>
    <scope>NUCLEOTIDE SEQUENCE</scope>
    <source>
        <strain evidence="2">AP103</strain>
    </source>
</reference>
<dbReference type="RefSeq" id="WP_007183289.1">
    <property type="nucleotide sequence ID" value="NZ_AKGD01000001.1"/>
</dbReference>
<dbReference type="EMBL" id="AKGD01000001">
    <property type="protein sequence ID" value="EIT70006.1"/>
    <property type="molecule type" value="Genomic_DNA"/>
</dbReference>
<accession>I8T8V3</accession>
<sequence>MSLRDELSDLIGAEVQAHQITLNGKTKPLHFRQITDAEGRTIFRVVESESDADRGNRIMRSLVLASSCDASGERNATVEEVEGLGSATLQALFAAAAATNNIPLTQSTESASDEGASPKV</sequence>
<reference evidence="2 3" key="1">
    <citation type="journal article" date="2012" name="J. Bacteriol.">
        <title>Genome Sequence of n-Alkane-Degrading Hydrocarboniphaga effusa Strain AP103T (ATCC BAA-332T).</title>
        <authorList>
            <person name="Chang H.K."/>
            <person name="Zylstra G.J."/>
            <person name="Chae J.C."/>
        </authorList>
    </citation>
    <scope>NUCLEOTIDE SEQUENCE [LARGE SCALE GENOMIC DNA]</scope>
    <source>
        <strain evidence="2 3">AP103</strain>
    </source>
</reference>
<dbReference type="AlphaFoldDB" id="I8T8V3"/>
<evidence type="ECO:0000313" key="3">
    <source>
        <dbReference type="Proteomes" id="UP000003704"/>
    </source>
</evidence>
<protein>
    <submittedName>
        <fullName evidence="2">Uncharacterized protein</fullName>
    </submittedName>
</protein>
<organism evidence="2 3">
    <name type="scientific">Hydrocarboniphaga effusa AP103</name>
    <dbReference type="NCBI Taxonomy" id="1172194"/>
    <lineage>
        <taxon>Bacteria</taxon>
        <taxon>Pseudomonadati</taxon>
        <taxon>Pseudomonadota</taxon>
        <taxon>Gammaproteobacteria</taxon>
        <taxon>Nevskiales</taxon>
        <taxon>Nevskiaceae</taxon>
        <taxon>Hydrocarboniphaga</taxon>
    </lineage>
</organism>
<proteinExistence type="predicted"/>
<keyword evidence="3" id="KW-1185">Reference proteome</keyword>
<dbReference type="STRING" id="1172194.WQQ_01430"/>
<comment type="caution">
    <text evidence="2">The sequence shown here is derived from an EMBL/GenBank/DDBJ whole genome shotgun (WGS) entry which is preliminary data.</text>
</comment>
<gene>
    <name evidence="1" type="ORF">WQQ_01430</name>
    <name evidence="2" type="ORF">WQQ_03300</name>
</gene>
<dbReference type="Proteomes" id="UP000003704">
    <property type="component" value="Unassembled WGS sequence"/>
</dbReference>
<dbReference type="EMBL" id="AKGD01000001">
    <property type="protein sequence ID" value="EIT70193.1"/>
    <property type="molecule type" value="Genomic_DNA"/>
</dbReference>